<dbReference type="Proteomes" id="UP001241377">
    <property type="component" value="Unassembled WGS sequence"/>
</dbReference>
<comment type="caution">
    <text evidence="1">The sequence shown here is derived from an EMBL/GenBank/DDBJ whole genome shotgun (WGS) entry which is preliminary data.</text>
</comment>
<proteinExistence type="predicted"/>
<reference evidence="1" key="1">
    <citation type="submission" date="2023-04" db="EMBL/GenBank/DDBJ databases">
        <title>Draft Genome sequencing of Naganishia species isolated from polar environments using Oxford Nanopore Technology.</title>
        <authorList>
            <person name="Leo P."/>
            <person name="Venkateswaran K."/>
        </authorList>
    </citation>
    <scope>NUCLEOTIDE SEQUENCE</scope>
    <source>
        <strain evidence="1">MNA-CCFEE 5261</strain>
    </source>
</reference>
<keyword evidence="2" id="KW-1185">Reference proteome</keyword>
<organism evidence="1 2">
    <name type="scientific">Naganishia cerealis</name>
    <dbReference type="NCBI Taxonomy" id="610337"/>
    <lineage>
        <taxon>Eukaryota</taxon>
        <taxon>Fungi</taxon>
        <taxon>Dikarya</taxon>
        <taxon>Basidiomycota</taxon>
        <taxon>Agaricomycotina</taxon>
        <taxon>Tremellomycetes</taxon>
        <taxon>Filobasidiales</taxon>
        <taxon>Filobasidiaceae</taxon>
        <taxon>Naganishia</taxon>
    </lineage>
</organism>
<evidence type="ECO:0000313" key="1">
    <source>
        <dbReference type="EMBL" id="KAJ9101295.1"/>
    </source>
</evidence>
<evidence type="ECO:0000313" key="2">
    <source>
        <dbReference type="Proteomes" id="UP001241377"/>
    </source>
</evidence>
<gene>
    <name evidence="1" type="ORF">QFC19_005265</name>
</gene>
<accession>A0ACC2VQX9</accession>
<protein>
    <submittedName>
        <fullName evidence="1">Uncharacterized protein</fullName>
    </submittedName>
</protein>
<sequence length="511" mass="57469">MAKDRLPTDSGRKRKQNNHIGSRKQAKTTKTTTPATQNDEEISGVSSSEDDEFGSNGSETENIEENSELSSDEEFAAESAADKRRRLAKQYLENLKENEFGDDDFNAQDLDDDIVSRRLQVDVAEGKGFIYKFLGDKLEAQINEVNAISTRIGSKNVTGVSVRYPHLYTVSKDMELVKWDVEKKPQRVKHTRGGRKHINLRREQHMNHHYDQINCVAVSPDGKYVVTGGADGRLIIWSSENLVCLKVLEVRSSINSITFRRGTDQLYAACLDLRIRTYSINQFAQLEVLYGHQDTITDISSLARETCVSVGARDKMAMFWKISEESRLTFRGGDSMEKKRKNEETPMYAEGSIEVVSMNDESHFVTGSDNGNVSLWSLAKKKPLSTHRIAHGIQPQLTPEQASGETHPEASLVVPQPQPYWITAVYAVPYSDIFVTGSYDGAIRVWRIERETMRTFKLVGSVAVRGCVVGFDSVELKGKLIIYAVLSKEHKYGRWIKVAGRNSLVSIAFDI</sequence>
<name>A0ACC2VQX9_9TREE</name>
<dbReference type="EMBL" id="JASBWR010000059">
    <property type="protein sequence ID" value="KAJ9101295.1"/>
    <property type="molecule type" value="Genomic_DNA"/>
</dbReference>